<accession>A0ABU6J9V8</accession>
<name>A0ABU6J9V8_9BURK</name>
<dbReference type="EMBL" id="JAWIIV010000011">
    <property type="protein sequence ID" value="MEC4720440.1"/>
    <property type="molecule type" value="Genomic_DNA"/>
</dbReference>
<evidence type="ECO:0000313" key="2">
    <source>
        <dbReference type="Proteomes" id="UP001352263"/>
    </source>
</evidence>
<organism evidence="1 2">
    <name type="scientific">Noviherbaspirillum album</name>
    <dbReference type="NCBI Taxonomy" id="3080276"/>
    <lineage>
        <taxon>Bacteria</taxon>
        <taxon>Pseudomonadati</taxon>
        <taxon>Pseudomonadota</taxon>
        <taxon>Betaproteobacteria</taxon>
        <taxon>Burkholderiales</taxon>
        <taxon>Oxalobacteraceae</taxon>
        <taxon>Noviherbaspirillum</taxon>
    </lineage>
</organism>
<proteinExistence type="predicted"/>
<reference evidence="1 2" key="1">
    <citation type="submission" date="2023-10" db="EMBL/GenBank/DDBJ databases">
        <title>Noviherbaspirillum sp. CPCC 100848 genome assembly.</title>
        <authorList>
            <person name="Li X.Y."/>
            <person name="Fang X.M."/>
        </authorList>
    </citation>
    <scope>NUCLEOTIDE SEQUENCE [LARGE SCALE GENOMIC DNA]</scope>
    <source>
        <strain evidence="1 2">CPCC 100848</strain>
    </source>
</reference>
<dbReference type="RefSeq" id="WP_326507158.1">
    <property type="nucleotide sequence ID" value="NZ_JAWIIV010000011.1"/>
</dbReference>
<comment type="caution">
    <text evidence="1">The sequence shown here is derived from an EMBL/GenBank/DDBJ whole genome shotgun (WGS) entry which is preliminary data.</text>
</comment>
<protein>
    <submittedName>
        <fullName evidence="1">Uncharacterized protein</fullName>
    </submittedName>
</protein>
<evidence type="ECO:0000313" key="1">
    <source>
        <dbReference type="EMBL" id="MEC4720440.1"/>
    </source>
</evidence>
<gene>
    <name evidence="1" type="ORF">RY831_14855</name>
</gene>
<dbReference type="Proteomes" id="UP001352263">
    <property type="component" value="Unassembled WGS sequence"/>
</dbReference>
<sequence length="143" mass="16522">MLQPIKISPLPEDLLLRLKSLGLTDRTKCYHNSIRALVQLAQSEPDIQYVVARVKHKDVQNWEGHALLFVRGHYVDATLEVQGLIEQCEYQLIQSFSPQETFSMLLEHGGEEYMRRLIDGRELWPNLCEIVPGKVGFDFDVRT</sequence>
<keyword evidence="2" id="KW-1185">Reference proteome</keyword>